<evidence type="ECO:0000313" key="2">
    <source>
        <dbReference type="EMBL" id="KIJ97350.1"/>
    </source>
</evidence>
<dbReference type="OrthoDB" id="2527272at2759"/>
<dbReference type="Proteomes" id="UP000054477">
    <property type="component" value="Unassembled WGS sequence"/>
</dbReference>
<organism evidence="2 3">
    <name type="scientific">Laccaria amethystina LaAM-08-1</name>
    <dbReference type="NCBI Taxonomy" id="1095629"/>
    <lineage>
        <taxon>Eukaryota</taxon>
        <taxon>Fungi</taxon>
        <taxon>Dikarya</taxon>
        <taxon>Basidiomycota</taxon>
        <taxon>Agaricomycotina</taxon>
        <taxon>Agaricomycetes</taxon>
        <taxon>Agaricomycetidae</taxon>
        <taxon>Agaricales</taxon>
        <taxon>Agaricineae</taxon>
        <taxon>Hydnangiaceae</taxon>
        <taxon>Laccaria</taxon>
    </lineage>
</organism>
<dbReference type="EMBL" id="KN838695">
    <property type="protein sequence ID" value="KIJ97350.1"/>
    <property type="molecule type" value="Genomic_DNA"/>
</dbReference>
<sequence length="208" mass="22916">MYNFHASASAYMQFWNDCASVTDSNVQLTRRHIWQAFVQESIRTIASIKNENLELPEKLPIEEVAKQAFEKLGNGGIIGPGKEHSCSKCCQPYKATADFMANEDPAAVVGADENSAVPVLTGEYADVSARETAAEREAARVRANEINPNAMDVDDDDDCTMIILDGIVMGPQHCAFEGCIKDLKNTRGGAFCEEHETEYGNKCRIRDC</sequence>
<reference evidence="3" key="2">
    <citation type="submission" date="2015-01" db="EMBL/GenBank/DDBJ databases">
        <title>Evolutionary Origins and Diversification of the Mycorrhizal Mutualists.</title>
        <authorList>
            <consortium name="DOE Joint Genome Institute"/>
            <consortium name="Mycorrhizal Genomics Consortium"/>
            <person name="Kohler A."/>
            <person name="Kuo A."/>
            <person name="Nagy L.G."/>
            <person name="Floudas D."/>
            <person name="Copeland A."/>
            <person name="Barry K.W."/>
            <person name="Cichocki N."/>
            <person name="Veneault-Fourrey C."/>
            <person name="LaButti K."/>
            <person name="Lindquist E.A."/>
            <person name="Lipzen A."/>
            <person name="Lundell T."/>
            <person name="Morin E."/>
            <person name="Murat C."/>
            <person name="Riley R."/>
            <person name="Ohm R."/>
            <person name="Sun H."/>
            <person name="Tunlid A."/>
            <person name="Henrissat B."/>
            <person name="Grigoriev I.V."/>
            <person name="Hibbett D.S."/>
            <person name="Martin F."/>
        </authorList>
    </citation>
    <scope>NUCLEOTIDE SEQUENCE [LARGE SCALE GENOMIC DNA]</scope>
    <source>
        <strain evidence="3">LaAM-08-1</strain>
    </source>
</reference>
<gene>
    <name evidence="2" type="ORF">K443DRAFT_74110</name>
</gene>
<keyword evidence="3" id="KW-1185">Reference proteome</keyword>
<proteinExistence type="predicted"/>
<dbReference type="AlphaFoldDB" id="A0A0C9WXA2"/>
<dbReference type="Pfam" id="PF18721">
    <property type="entry name" value="CxC6"/>
    <property type="match status" value="1"/>
</dbReference>
<evidence type="ECO:0000313" key="3">
    <source>
        <dbReference type="Proteomes" id="UP000054477"/>
    </source>
</evidence>
<accession>A0A0C9WXA2</accession>
<reference evidence="2 3" key="1">
    <citation type="submission" date="2014-04" db="EMBL/GenBank/DDBJ databases">
        <authorList>
            <consortium name="DOE Joint Genome Institute"/>
            <person name="Kuo A."/>
            <person name="Kohler A."/>
            <person name="Nagy L.G."/>
            <person name="Floudas D."/>
            <person name="Copeland A."/>
            <person name="Barry K.W."/>
            <person name="Cichocki N."/>
            <person name="Veneault-Fourrey C."/>
            <person name="LaButti K."/>
            <person name="Lindquist E.A."/>
            <person name="Lipzen A."/>
            <person name="Lundell T."/>
            <person name="Morin E."/>
            <person name="Murat C."/>
            <person name="Sun H."/>
            <person name="Tunlid A."/>
            <person name="Henrissat B."/>
            <person name="Grigoriev I.V."/>
            <person name="Hibbett D.S."/>
            <person name="Martin F."/>
            <person name="Nordberg H.P."/>
            <person name="Cantor M.N."/>
            <person name="Hua S.X."/>
        </authorList>
    </citation>
    <scope>NUCLEOTIDE SEQUENCE [LARGE SCALE GENOMIC DNA]</scope>
    <source>
        <strain evidence="2 3">LaAM-08-1</strain>
    </source>
</reference>
<name>A0A0C9WXA2_9AGAR</name>
<evidence type="ECO:0000259" key="1">
    <source>
        <dbReference type="Pfam" id="PF18721"/>
    </source>
</evidence>
<feature type="domain" description="CxC6 like cysteine cluster associated with KDZ" evidence="1">
    <location>
        <begin position="163"/>
        <end position="208"/>
    </location>
</feature>
<feature type="non-terminal residue" evidence="2">
    <location>
        <position position="1"/>
    </location>
</feature>
<dbReference type="HOGENOM" id="CLU_087350_0_0_1"/>
<dbReference type="InterPro" id="IPR040898">
    <property type="entry name" value="CxC6"/>
</dbReference>
<protein>
    <recommendedName>
        <fullName evidence="1">CxC6 like cysteine cluster associated with KDZ domain-containing protein</fullName>
    </recommendedName>
</protein>